<comment type="caution">
    <text evidence="1">The sequence shown here is derived from an EMBL/GenBank/DDBJ whole genome shotgun (WGS) entry which is preliminary data.</text>
</comment>
<evidence type="ECO:0000313" key="1">
    <source>
        <dbReference type="EMBL" id="EKC81002.1"/>
    </source>
</evidence>
<protein>
    <submittedName>
        <fullName evidence="1">Nucleoside-diphosphate-sugar epimerase</fullName>
    </submittedName>
</protein>
<sequence>SGTARPLREYIETLRDAIDLALPLGLGKIPYGPQQVMFLQADITQLAADTGFAPRTAFADGIRATIAWAKTQKQTN</sequence>
<organism evidence="1">
    <name type="scientific">human gut metagenome</name>
    <dbReference type="NCBI Taxonomy" id="408170"/>
    <lineage>
        <taxon>unclassified sequences</taxon>
        <taxon>metagenomes</taxon>
        <taxon>organismal metagenomes</taxon>
    </lineage>
</organism>
<feature type="non-terminal residue" evidence="1">
    <location>
        <position position="1"/>
    </location>
</feature>
<reference evidence="1" key="1">
    <citation type="journal article" date="2013" name="Environ. Microbiol.">
        <title>Microbiota from the distal guts of lean and obese adolescents exhibit partial functional redundancy besides clear differences in community structure.</title>
        <authorList>
            <person name="Ferrer M."/>
            <person name="Ruiz A."/>
            <person name="Lanza F."/>
            <person name="Haange S.B."/>
            <person name="Oberbach A."/>
            <person name="Till H."/>
            <person name="Bargiela R."/>
            <person name="Campoy C."/>
            <person name="Segura M.T."/>
            <person name="Richter M."/>
            <person name="von Bergen M."/>
            <person name="Seifert J."/>
            <person name="Suarez A."/>
        </authorList>
    </citation>
    <scope>NUCLEOTIDE SEQUENCE</scope>
</reference>
<dbReference type="AlphaFoldDB" id="K1U6X6"/>
<accession>K1U6X6</accession>
<name>K1U6X6_9ZZZZ</name>
<proteinExistence type="predicted"/>
<dbReference type="InterPro" id="IPR036291">
    <property type="entry name" value="NAD(P)-bd_dom_sf"/>
</dbReference>
<dbReference type="SUPFAM" id="SSF51735">
    <property type="entry name" value="NAD(P)-binding Rossmann-fold domains"/>
    <property type="match status" value="1"/>
</dbReference>
<gene>
    <name evidence="1" type="ORF">LEA_00796</name>
</gene>
<dbReference type="Gene3D" id="3.40.50.720">
    <property type="entry name" value="NAD(P)-binding Rossmann-like Domain"/>
    <property type="match status" value="1"/>
</dbReference>
<dbReference type="EMBL" id="AJWY01000561">
    <property type="protein sequence ID" value="EKC81002.1"/>
    <property type="molecule type" value="Genomic_DNA"/>
</dbReference>